<evidence type="ECO:0000313" key="2">
    <source>
        <dbReference type="Proteomes" id="UP000240638"/>
    </source>
</evidence>
<organism evidence="1 2">
    <name type="scientific">Trinickia symbiotica</name>
    <dbReference type="NCBI Taxonomy" id="863227"/>
    <lineage>
        <taxon>Bacteria</taxon>
        <taxon>Pseudomonadati</taxon>
        <taxon>Pseudomonadota</taxon>
        <taxon>Betaproteobacteria</taxon>
        <taxon>Burkholderiales</taxon>
        <taxon>Burkholderiaceae</taxon>
        <taxon>Trinickia</taxon>
    </lineage>
</organism>
<dbReference type="RefSeq" id="WP_146166219.1">
    <property type="nucleotide sequence ID" value="NZ_PYUC01000006.1"/>
</dbReference>
<sequence>MTQNEVDFLPLRVTGATAAGRRKFDAEGKRKPIEACPQPGESIAGLALKVGVKGNQLHNWIHLREPVNAAAAAVSVEALPSAFVSVVAINEVAPVCA</sequence>
<proteinExistence type="predicted"/>
<dbReference type="InterPro" id="IPR009057">
    <property type="entry name" value="Homeodomain-like_sf"/>
</dbReference>
<dbReference type="AlphaFoldDB" id="A0A2T3XUN5"/>
<comment type="caution">
    <text evidence="1">The sequence shown here is derived from an EMBL/GenBank/DDBJ whole genome shotgun (WGS) entry which is preliminary data.</text>
</comment>
<accession>A0A2T3XUN5</accession>
<dbReference type="EMBL" id="PYUC01000006">
    <property type="protein sequence ID" value="PTB20205.1"/>
    <property type="molecule type" value="Genomic_DNA"/>
</dbReference>
<dbReference type="SUPFAM" id="SSF46689">
    <property type="entry name" value="Homeodomain-like"/>
    <property type="match status" value="1"/>
</dbReference>
<evidence type="ECO:0000313" key="1">
    <source>
        <dbReference type="EMBL" id="PTB20205.1"/>
    </source>
</evidence>
<dbReference type="Proteomes" id="UP000240638">
    <property type="component" value="Unassembled WGS sequence"/>
</dbReference>
<gene>
    <name evidence="1" type="ORF">C9I57_14050</name>
</gene>
<protein>
    <recommendedName>
        <fullName evidence="3">Transposase</fullName>
    </recommendedName>
</protein>
<evidence type="ECO:0008006" key="3">
    <source>
        <dbReference type="Google" id="ProtNLM"/>
    </source>
</evidence>
<name>A0A2T3XUN5_9BURK</name>
<reference evidence="1 2" key="1">
    <citation type="submission" date="2018-03" db="EMBL/GenBank/DDBJ databases">
        <title>Whole genome analyses suggest that Burkholderia sensu lato contains two further novel genera in the rhizoxinica-symbiotica group Mycetohabitans gen. nov., and Trinickia gen. nov.: implications for the evolution of diazotrophy and nodulation in the Burkholderiaceae.</title>
        <authorList>
            <person name="Estrada De Los Santos P."/>
            <person name="Palmer M."/>
            <person name="Chavez-Ramirez B."/>
            <person name="Steenkamp E.T."/>
            <person name="Hirsch A.M."/>
            <person name="Manyaka P."/>
            <person name="Maluk M."/>
            <person name="Lafos M."/>
            <person name="Crook M."/>
            <person name="Gross E."/>
            <person name="Simon M.F."/>
            <person name="Bueno Dos Reis Junior F."/>
            <person name="Poole P.S."/>
            <person name="Venter S.N."/>
            <person name="James E.K."/>
        </authorList>
    </citation>
    <scope>NUCLEOTIDE SEQUENCE [LARGE SCALE GENOMIC DNA]</scope>
    <source>
        <strain evidence="1 2">JPY-366</strain>
    </source>
</reference>